<evidence type="ECO:0000313" key="3">
    <source>
        <dbReference type="EMBL" id="NLR90132.1"/>
    </source>
</evidence>
<dbReference type="RefSeq" id="WP_168880809.1">
    <property type="nucleotide sequence ID" value="NZ_JABAIL010000001.1"/>
</dbReference>
<feature type="transmembrane region" description="Helical" evidence="1">
    <location>
        <begin position="399"/>
        <end position="420"/>
    </location>
</feature>
<organism evidence="3 4">
    <name type="scientific">Flammeovirga agarivorans</name>
    <dbReference type="NCBI Taxonomy" id="2726742"/>
    <lineage>
        <taxon>Bacteria</taxon>
        <taxon>Pseudomonadati</taxon>
        <taxon>Bacteroidota</taxon>
        <taxon>Cytophagia</taxon>
        <taxon>Cytophagales</taxon>
        <taxon>Flammeovirgaceae</taxon>
        <taxon>Flammeovirga</taxon>
    </lineage>
</organism>
<sequence length="427" mass="48927">MSLIDELKELQTAGIITSETAENIEAYYQNRNPPKTNRVLTAFGILGALLVGSGIILIIAHNWDQLSRGTQTTLAFIPLILGQLICGYSLFTNNRNTVLKEGGTTFLVFAIGSCIALVSQIYHHHGNLTSFLFTWALLSLPLIYVMRSSIAAILFIIGITAFGVQYRHWEYLGISNHYWYWILFTTVVPYYIYQLKTYRNNNYISFLNWSVCISVVISLMIDTHDINELMFVTFFTLFGLMYQIGEMKYFKPYSIISNAYHVISVIGSIIILFILSFDDIIWNDLRGDNINTIYSAKEFIPIVLLTALTLVVFVYQNRKKSFSDIGVFPLLFILFIPTFFLGYYSAISTLLINLFIFVLGVYHIIKGGQTVRLWEINYGLLMIAVLIYCRFFDTDISFVYKGIIFVLGGLGFFLTNYFILKKKQTHE</sequence>
<proteinExistence type="predicted"/>
<feature type="transmembrane region" description="Helical" evidence="1">
    <location>
        <begin position="178"/>
        <end position="195"/>
    </location>
</feature>
<feature type="transmembrane region" description="Helical" evidence="1">
    <location>
        <begin position="257"/>
        <end position="277"/>
    </location>
</feature>
<feature type="transmembrane region" description="Helical" evidence="1">
    <location>
        <begin position="227"/>
        <end position="245"/>
    </location>
</feature>
<evidence type="ECO:0000313" key="4">
    <source>
        <dbReference type="Proteomes" id="UP000585050"/>
    </source>
</evidence>
<feature type="transmembrane region" description="Helical" evidence="1">
    <location>
        <begin position="150"/>
        <end position="166"/>
    </location>
</feature>
<feature type="domain" description="DUF2157" evidence="2">
    <location>
        <begin position="9"/>
        <end position="151"/>
    </location>
</feature>
<feature type="transmembrane region" description="Helical" evidence="1">
    <location>
        <begin position="39"/>
        <end position="60"/>
    </location>
</feature>
<keyword evidence="1" id="KW-0812">Transmembrane</keyword>
<dbReference type="AlphaFoldDB" id="A0A7X8SHB3"/>
<accession>A0A7X8SHB3</accession>
<feature type="transmembrane region" description="Helical" evidence="1">
    <location>
        <begin position="376"/>
        <end position="393"/>
    </location>
</feature>
<feature type="transmembrane region" description="Helical" evidence="1">
    <location>
        <begin position="103"/>
        <end position="122"/>
    </location>
</feature>
<keyword evidence="1" id="KW-1133">Transmembrane helix</keyword>
<keyword evidence="4" id="KW-1185">Reference proteome</keyword>
<feature type="transmembrane region" description="Helical" evidence="1">
    <location>
        <begin position="72"/>
        <end position="91"/>
    </location>
</feature>
<dbReference type="EMBL" id="JABAIL010000001">
    <property type="protein sequence ID" value="NLR90132.1"/>
    <property type="molecule type" value="Genomic_DNA"/>
</dbReference>
<feature type="transmembrane region" description="Helical" evidence="1">
    <location>
        <begin position="202"/>
        <end position="221"/>
    </location>
</feature>
<dbReference type="Pfam" id="PF09925">
    <property type="entry name" value="DUF2157"/>
    <property type="match status" value="1"/>
</dbReference>
<protein>
    <submittedName>
        <fullName evidence="3">DUF2157 domain-containing protein</fullName>
    </submittedName>
</protein>
<keyword evidence="1" id="KW-0472">Membrane</keyword>
<reference evidence="3 4" key="1">
    <citation type="submission" date="2020-04" db="EMBL/GenBank/DDBJ databases">
        <title>Flammeovirga sp. SR4, a novel species isolated from seawater.</title>
        <authorList>
            <person name="Wang X."/>
        </authorList>
    </citation>
    <scope>NUCLEOTIDE SEQUENCE [LARGE SCALE GENOMIC DNA]</scope>
    <source>
        <strain evidence="3 4">SR4</strain>
    </source>
</reference>
<name>A0A7X8SHB3_9BACT</name>
<evidence type="ECO:0000256" key="1">
    <source>
        <dbReference type="SAM" id="Phobius"/>
    </source>
</evidence>
<feature type="transmembrane region" description="Helical" evidence="1">
    <location>
        <begin position="346"/>
        <end position="364"/>
    </location>
</feature>
<gene>
    <name evidence="3" type="ORF">HGP29_02895</name>
</gene>
<comment type="caution">
    <text evidence="3">The sequence shown here is derived from an EMBL/GenBank/DDBJ whole genome shotgun (WGS) entry which is preliminary data.</text>
</comment>
<dbReference type="InterPro" id="IPR018677">
    <property type="entry name" value="DUF2157"/>
</dbReference>
<dbReference type="Proteomes" id="UP000585050">
    <property type="component" value="Unassembled WGS sequence"/>
</dbReference>
<feature type="transmembrane region" description="Helical" evidence="1">
    <location>
        <begin position="299"/>
        <end position="315"/>
    </location>
</feature>
<evidence type="ECO:0000259" key="2">
    <source>
        <dbReference type="Pfam" id="PF09925"/>
    </source>
</evidence>